<dbReference type="Proteomes" id="UP000001917">
    <property type="component" value="Plasmid pAACI01"/>
</dbReference>
<dbReference type="EMBL" id="CP001728">
    <property type="protein sequence ID" value="ACV59996.1"/>
    <property type="molecule type" value="Genomic_DNA"/>
</dbReference>
<dbReference type="AlphaFoldDB" id="C8WYA2"/>
<keyword evidence="2" id="KW-1185">Reference proteome</keyword>
<dbReference type="AntiFam" id="ANF00009">
    <property type="entry name" value="Shadow ORF (opposite transposase protein)"/>
</dbReference>
<dbReference type="HOGENOM" id="CLU_1243182_0_0_9"/>
<reference evidence="1 2" key="2">
    <citation type="journal article" date="2010" name="Stand. Genomic Sci.">
        <title>Complete genome sequence of Alicyclobacillus acidocaldarius type strain (104-IA).</title>
        <authorList>
            <person name="Mavromatis K."/>
            <person name="Sikorski J."/>
            <person name="Lapidus A."/>
            <person name="Glavina Del Rio T."/>
            <person name="Copeland A."/>
            <person name="Tice H."/>
            <person name="Cheng J.F."/>
            <person name="Lucas S."/>
            <person name="Chen F."/>
            <person name="Nolan M."/>
            <person name="Bruce D."/>
            <person name="Goodwin L."/>
            <person name="Pitluck S."/>
            <person name="Ivanova N."/>
            <person name="Ovchinnikova G."/>
            <person name="Pati A."/>
            <person name="Chen A."/>
            <person name="Palaniappan K."/>
            <person name="Land M."/>
            <person name="Hauser L."/>
            <person name="Chang Y.J."/>
            <person name="Jeffries C.D."/>
            <person name="Chain P."/>
            <person name="Meincke L."/>
            <person name="Sims D."/>
            <person name="Chertkov O."/>
            <person name="Han C."/>
            <person name="Brettin T."/>
            <person name="Detter J.C."/>
            <person name="Wahrenburg C."/>
            <person name="Rohde M."/>
            <person name="Pukall R."/>
            <person name="Goker M."/>
            <person name="Bristow J."/>
            <person name="Eisen J.A."/>
            <person name="Markowitz V."/>
            <person name="Hugenholtz P."/>
            <person name="Klenk H.P."/>
            <person name="Kyrpides N.C."/>
        </authorList>
    </citation>
    <scope>NUCLEOTIDE SEQUENCE [LARGE SCALE GENOMIC DNA]</scope>
    <source>
        <strain evidence="2">ATCC 27009 / DSM 446 / BCRC 14685 / JCM 5260 / KCTC 1825 / NBRC 15652 / NCIMB 11725 / NRRL B-14509 / 104-IA</strain>
        <plasmid evidence="1 2">pAACI01</plasmid>
    </source>
</reference>
<name>C8WYA2_ALIAD</name>
<reference evidence="2" key="1">
    <citation type="submission" date="2009-09" db="EMBL/GenBank/DDBJ databases">
        <title>The complete plasmid1 of Alicyclobacillus acidocaldarius subsp. acidocaldarius DSM 446.</title>
        <authorList>
            <consortium name="US DOE Joint Genome Institute (JGI-PGF)"/>
            <person name="Lucas S."/>
            <person name="Copeland A."/>
            <person name="Lapidus A."/>
            <person name="Glavina del Rio T."/>
            <person name="Dalin E."/>
            <person name="Tice H."/>
            <person name="Bruce D."/>
            <person name="Goodwin L."/>
            <person name="Pitluck S."/>
            <person name="Kyrpides N."/>
            <person name="Mavromatis K."/>
            <person name="Ivanova N."/>
            <person name="Ovchinnikova G."/>
            <person name="Chertkov O."/>
            <person name="Sims D."/>
            <person name="Brettin T."/>
            <person name="Detter J.C."/>
            <person name="Han C."/>
            <person name="Larimer F."/>
            <person name="Land M."/>
            <person name="Hauser L."/>
            <person name="Markowitz V."/>
            <person name="Cheng J.-F."/>
            <person name="Hugenholtz P."/>
            <person name="Woyke T."/>
            <person name="Wu D."/>
            <person name="Pukall R."/>
            <person name="Klenk H.-P."/>
            <person name="Eisen J.A."/>
        </authorList>
    </citation>
    <scope>NUCLEOTIDE SEQUENCE [LARGE SCALE GENOMIC DNA]</scope>
    <source>
        <strain evidence="2">ATCC 27009 / DSM 446 / BCRC 14685 / JCM 5260 / KCTC 1825 / NBRC 15652 / NCIMB 11725 / NRRL B-14509 / 104-IA</strain>
        <plasmid evidence="2">pAACI01</plasmid>
    </source>
</reference>
<dbReference type="KEGG" id="aac:Aaci_2993"/>
<gene>
    <name evidence="1" type="ordered locus">Aaci_2993</name>
</gene>
<keyword evidence="1" id="KW-0614">Plasmid</keyword>
<organism evidence="1 2">
    <name type="scientific">Alicyclobacillus acidocaldarius subsp. acidocaldarius (strain ATCC 27009 / DSM 446 / BCRC 14685 / JCM 5260 / KCTC 1825 / NBRC 15652 / NCIMB 11725 / NRRL B-14509 / 104-IA)</name>
    <name type="common">Bacillus acidocaldarius</name>
    <dbReference type="NCBI Taxonomy" id="521098"/>
    <lineage>
        <taxon>Bacteria</taxon>
        <taxon>Bacillati</taxon>
        <taxon>Bacillota</taxon>
        <taxon>Bacilli</taxon>
        <taxon>Bacillales</taxon>
        <taxon>Alicyclobacillaceae</taxon>
        <taxon>Alicyclobacillus</taxon>
    </lineage>
</organism>
<evidence type="ECO:0000313" key="1">
    <source>
        <dbReference type="EMBL" id="ACV59996.1"/>
    </source>
</evidence>
<accession>C8WYA2</accession>
<geneLocation type="plasmid" evidence="1 2">
    <name>pAACI01</name>
</geneLocation>
<proteinExistence type="predicted"/>
<sequence>MIPYKHCRNNFLSDSARRHPIGSEQVLIRLRRILTSTIRMVKNNAVALLPVFVCLLQGTDAELFGHPRTCAPTHNLTAVQILNAGKIHPSFIRWDVRDICQKDLPWPFCPKALIEDVLMHGMAMLQIGCRFVLAYSVLEDPSDRLSSRPKSLEVHQFSLRLRSPWSRMRRATVFCAIRSSSRRRSTVIFPYSRRDCRNSSWMRRIRRFLRLERRLSGRSRHA</sequence>
<protein>
    <submittedName>
        <fullName evidence="1">Uncharacterized protein</fullName>
    </submittedName>
</protein>
<evidence type="ECO:0000313" key="2">
    <source>
        <dbReference type="Proteomes" id="UP000001917"/>
    </source>
</evidence>